<feature type="region of interest" description="Disordered" evidence="1">
    <location>
        <begin position="332"/>
        <end position="366"/>
    </location>
</feature>
<feature type="region of interest" description="Disordered" evidence="1">
    <location>
        <begin position="3327"/>
        <end position="3405"/>
    </location>
</feature>
<feature type="compositionally biased region" description="Basic residues" evidence="1">
    <location>
        <begin position="332"/>
        <end position="341"/>
    </location>
</feature>
<accession>A0A504X0S6</accession>
<feature type="compositionally biased region" description="Low complexity" evidence="1">
    <location>
        <begin position="3352"/>
        <end position="3362"/>
    </location>
</feature>
<organism evidence="2 3">
    <name type="scientific">Leishmania donovani</name>
    <dbReference type="NCBI Taxonomy" id="5661"/>
    <lineage>
        <taxon>Eukaryota</taxon>
        <taxon>Discoba</taxon>
        <taxon>Euglenozoa</taxon>
        <taxon>Kinetoplastea</taxon>
        <taxon>Metakinetoplastina</taxon>
        <taxon>Trypanosomatida</taxon>
        <taxon>Trypanosomatidae</taxon>
        <taxon>Leishmaniinae</taxon>
        <taxon>Leishmania</taxon>
    </lineage>
</organism>
<feature type="region of interest" description="Disordered" evidence="1">
    <location>
        <begin position="2126"/>
        <end position="2177"/>
    </location>
</feature>
<feature type="compositionally biased region" description="Low complexity" evidence="1">
    <location>
        <begin position="2234"/>
        <end position="2250"/>
    </location>
</feature>
<proteinExistence type="predicted"/>
<feature type="region of interest" description="Disordered" evidence="1">
    <location>
        <begin position="1968"/>
        <end position="2072"/>
    </location>
</feature>
<feature type="compositionally biased region" description="Low complexity" evidence="1">
    <location>
        <begin position="3379"/>
        <end position="3395"/>
    </location>
</feature>
<feature type="compositionally biased region" description="Polar residues" evidence="1">
    <location>
        <begin position="2305"/>
        <end position="2323"/>
    </location>
</feature>
<feature type="region of interest" description="Disordered" evidence="1">
    <location>
        <begin position="2612"/>
        <end position="2647"/>
    </location>
</feature>
<evidence type="ECO:0000313" key="3">
    <source>
        <dbReference type="Proteomes" id="UP000318447"/>
    </source>
</evidence>
<feature type="region of interest" description="Disordered" evidence="1">
    <location>
        <begin position="2714"/>
        <end position="2915"/>
    </location>
</feature>
<feature type="compositionally biased region" description="Basic and acidic residues" evidence="1">
    <location>
        <begin position="3164"/>
        <end position="3179"/>
    </location>
</feature>
<feature type="compositionally biased region" description="Polar residues" evidence="1">
    <location>
        <begin position="477"/>
        <end position="486"/>
    </location>
</feature>
<dbReference type="VEuPathDB" id="TriTrypDB:LdBPK_262190.1"/>
<evidence type="ECO:0000313" key="2">
    <source>
        <dbReference type="EMBL" id="TPP41245.1"/>
    </source>
</evidence>
<feature type="region of interest" description="Disordered" evidence="1">
    <location>
        <begin position="2406"/>
        <end position="2555"/>
    </location>
</feature>
<feature type="compositionally biased region" description="Low complexity" evidence="1">
    <location>
        <begin position="2017"/>
        <end position="2034"/>
    </location>
</feature>
<feature type="compositionally biased region" description="Low complexity" evidence="1">
    <location>
        <begin position="2144"/>
        <end position="2155"/>
    </location>
</feature>
<dbReference type="VEuPathDB" id="TriTrypDB:LdCL_260027500"/>
<dbReference type="VEuPathDB" id="TriTrypDB:LdBPK_262180.1"/>
<feature type="compositionally biased region" description="Low complexity" evidence="1">
    <location>
        <begin position="2263"/>
        <end position="2277"/>
    </location>
</feature>
<evidence type="ECO:0000256" key="1">
    <source>
        <dbReference type="SAM" id="MobiDB-lite"/>
    </source>
</evidence>
<feature type="compositionally biased region" description="Polar residues" evidence="1">
    <location>
        <begin position="2050"/>
        <end position="2065"/>
    </location>
</feature>
<dbReference type="VEuPathDB" id="TriTrypDB:LdCL_260027400"/>
<feature type="compositionally biased region" description="Basic residues" evidence="1">
    <location>
        <begin position="2731"/>
        <end position="2743"/>
    </location>
</feature>
<feature type="region of interest" description="Disordered" evidence="1">
    <location>
        <begin position="3214"/>
        <end position="3236"/>
    </location>
</feature>
<feature type="compositionally biased region" description="Polar residues" evidence="1">
    <location>
        <begin position="2612"/>
        <end position="2633"/>
    </location>
</feature>
<dbReference type="EMBL" id="RHLC01000017">
    <property type="protein sequence ID" value="TPP41245.1"/>
    <property type="molecule type" value="Genomic_DNA"/>
</dbReference>
<feature type="compositionally biased region" description="Basic and acidic residues" evidence="1">
    <location>
        <begin position="2506"/>
        <end position="2518"/>
    </location>
</feature>
<dbReference type="VEuPathDB" id="TriTrypDB:LdCL_260027300"/>
<feature type="region of interest" description="Disordered" evidence="1">
    <location>
        <begin position="454"/>
        <end position="576"/>
    </location>
</feature>
<feature type="compositionally biased region" description="Low complexity" evidence="1">
    <location>
        <begin position="2828"/>
        <end position="2845"/>
    </location>
</feature>
<feature type="compositionally biased region" description="Polar residues" evidence="1">
    <location>
        <begin position="2899"/>
        <end position="2908"/>
    </location>
</feature>
<feature type="compositionally biased region" description="Basic and acidic residues" evidence="1">
    <location>
        <begin position="1993"/>
        <end position="2009"/>
    </location>
</feature>
<feature type="region of interest" description="Disordered" evidence="1">
    <location>
        <begin position="3142"/>
        <end position="3179"/>
    </location>
</feature>
<dbReference type="Proteomes" id="UP000318447">
    <property type="component" value="Unassembled WGS sequence"/>
</dbReference>
<feature type="compositionally biased region" description="Basic and acidic residues" evidence="1">
    <location>
        <begin position="3363"/>
        <end position="3378"/>
    </location>
</feature>
<feature type="compositionally biased region" description="Low complexity" evidence="1">
    <location>
        <begin position="2797"/>
        <end position="2806"/>
    </location>
</feature>
<dbReference type="VEuPathDB" id="TriTrypDB:LDHU3_26.2870"/>
<feature type="region of interest" description="Disordered" evidence="1">
    <location>
        <begin position="1172"/>
        <end position="1191"/>
    </location>
</feature>
<comment type="caution">
    <text evidence="2">The sequence shown here is derived from an EMBL/GenBank/DDBJ whole genome shotgun (WGS) entry which is preliminary data.</text>
</comment>
<feature type="region of interest" description="Disordered" evidence="1">
    <location>
        <begin position="1"/>
        <end position="33"/>
    </location>
</feature>
<feature type="compositionally biased region" description="Polar residues" evidence="1">
    <location>
        <begin position="342"/>
        <end position="351"/>
    </location>
</feature>
<sequence length="3425" mass="362470">MEAAETATPSTSRVLAEPSRPLGQKRQAPAACQRLQRRRGMDTLPAIGRLEAARRVTNRDWLHPLRALQRQRQTAAEAYIPYTIAVAEAENPQRARLALATMPLDWDCFKTKCADDLSVPWPSSAKAYRDVDAVIPAQKRLSNVDCIRRVHTGTKDEMADTLAVKVDAVTPTRESPAHKPALPALESAADSDEHLSCISRQYARLDRLLRGYSTPDHHKIVPFRVVPNETPAALSPELAPPCLYPQPPPSTSVVSLVVQPSIQLSRRSSLSLGAPFSSSHITPEAQLTRLSVTQVQGLPSFASLTAATSGAVTTPVGGANNTLRHFRAGNRLLQHPRRRHSASSQDLSNSHSRQHRPSTTRPPYTGGHAARFRCHCACVTKGHFHNLHHHEQQQRAHVAADADRALSTLRALHNKYSQYLPVTRGQPHNCTAAAELQEASRLFPLYPSVNLKNRHTDQHHHRESSNFSYTQHRKSPESSANATTPQEAYEGVEEADRAAAPQEAYEGVGEVDRAAAPQEAYEGVEEADRAAAPQEAYEGVEEADRAAAPQEAYEGVEEADRAAAPQEAYEGVEEADRAAAPQEAYEGVEEAGRAAAPQEAYEGVEEVDRAAAPQEAYEGVEEADRAAAPQEAYEGVGEADRAAAPQEAYEGVEEADRAAAPQEAYEGVGEADRAAAPQEAYEGVEEADRAAAPQEAYDGVEEADRAAAPQEAYEGVGEAGRAAAPQEAYEGVEEADRAAAPQEAYEGVEEADRAAAPQEAYEGVEEADRAAAPQEAYEGVEEADRAAAPQEAYEGVEEADRAAAPQEAYEGVEEADRAAAPQEAYEGVEEADRAAAPQEAYEGVEEAGRAAAPQEAYEGEAYEGVEEADRAAAPQEAYEGVEEADRAAAPQEAYEGVGEADRAAAPQEAYEGVGEADRAAAPQEAYEGVGEADRAAAPQEAYEGVEEADRAAAPQEAYEGVEEVDRAAAPQEAYEGVEEADRAAAPQEAYEGVEEVDRAAAPQEAYEGVGEADRAAAPQEAYEGVGEADRAAAPQEAYEGVGEADRAAAPQEAYEGVEEADRAAAPQEAYEGVEEADRAAAPQEAYEGVGEAGRAAAPQEAYEGVGEADRAAAPQEAYEGVEEADRAAAPQEAYEGVEEADRAAAPQEAYEGVGEAGRAAAPQEAYEGVEEADRAAAPQEAYEGVGEADRAAAPQEAYEGVEEADRAAAPQEAYEGVEEAGRAAAPQEAYEGVEEAGRAAAPQEAYEGVEEADRAAAPQEAYEGVEEADRAAAPQEAYEGVEEADRAAAPQEAYEGVEEADRAAAPQEAYEGVEEADRAAAPQEAYEGVEEADRAAAPQEAYEGVEEADRAAAPQEAYEGVEEAGRAAAPQEAYEGVEEVDRAAAPQEAYEGVEEADRAAAPQEAYEGEAYEGVEEADRAAAPQEAYEGVGEADRAAAPQEAYEGVEEADRAAAPQEAYEGVEEVDRAAAPQEAYEGVEEADRAAAPQEAYEGVEEADRAAAPQEAYEGVEEADRAAAPQEAYEGVEEADRAAAPQEAYEGVEEADRAAAPQEAYEGVEEADRAAAPQEAYEGVEEADRAAAPQEAYEGVEEADRAAAPQEAYEGVEEADRAAAPQEAYEGVGEADRAAAPQEAYEELDFSGVLFAGRGVQIRYDCGVVRIPDSDGIEGSGRNLDDADVRRGYRCGAPEARWDACGNVADVCAWFRDLTVDPGTEESGVGEVFTEACGLRRAVVTCIEHLLRGPNWREHLVSCAARIRELVIADDDILRIELDVIQEATVALHPLGGVQFLLDGCSFPYLQQWRRSRDELKCMGGGVAHGALSSLSKVAALSTNVEGDERSGGAQGVELQLWAYATKAPPGPLPTQPVRSMPLQMATPSGIEEIIKQEKEKACNLTAIRPVATLLTVPAETLAMTMDPWNDDRVRDFVAINTIQRLRAYHLPTSAPMPVIDEVNTARALNLILLPRADPDYRPCLGEQPPSRTQLRARRRATVRQERPEGRQRHQEGSGRGEQGGCSPESPSTTVSTSSSSDDGSNVDDDTATEHGATVSMPNSSFSTDIATPTKQAKPRSPVASGAAAAAALSRQCAIDRARSLFFGALSFTSSTSPRRLVNSPHVPLTPSIASTTTIAGRPSMHVPRSPKEASLSTTASPLSSDARAAQRRAGREVAAAATEEGSVTAMPPAPLALSATRSLGMELDAHIEANSTPLRPPPPMQYVGVSAEAQTPASAEANASESDVSPSSSAVVASHEASKSEVDALCESTSTKTTAMTTPSATEQPRAPLGAAPDAVRPPSPRLMGAEGGRTTTPPTSHGDPRSSSSSTDIMHTCDVCDAIIQYYQSMLTRGVVLDRYNHKDLAFVWWVLGRNMDVAALENRGPMRREALMITLRNFYYTLLTAEEARAKEAASEAEKSHAEKTELAGTGVPAASAAPGGQTTLSRSADATATGDQQDEAEDTEEHSRRTSGKAAESTSCRQRDSLRAARTTSGSAALKRSRLDKSLVSSGSDDKECDDEHLVEEGVGAGADEQERLPVTPSRGRTSVPPLQKKSPHKEGTTLTARRRAVAGCALGSSSSATGKGLAAALLGEDEEETATDVVAEGVDDALEKEADTLHSQTESSVVSRAGSVAQSSTGEIRRHHRRAAERNKAVEETWVSTRTGRRAAAIKAAAQLVLQGTADAMAHRKSIKAVPFTNASGASRTAAAKTLKQEASSTAAVIPSAPAGGSATSKLQQKKRTGSKRARSPSRETSPGEGHRSRSSDSGGDSDMELTKAEAKGSNTEAPRMVSRVSASKNKSRAAVFAEAPAVKAERVTPTVHPPSGKATAPLFGAPTTTTPGSAAAAATTSKKGRRGEEHRGRPRGSFKIPRVDSSATEDQGNGLLASVTLSSQSRRDGGGCSTAVLTGTSSETAAPHQRSAAVSVTVAPPSFSAPSKTSEDAAPLELPVYEMPLRLTAHQRAVRSRIQQRMGVPLPAPPPRSSAGSISQDSGIDAQWATVYSSYTFLLSSFRTAAWTRISQDGGGHERRAITAPVLWYGQAISPVVGGESTSTSSSGADHSRQAREKALAAALSEDALVNSGAPSGAAAIATAAGALTRQRGRKRRIEGGVDPSLRGNVLRHDQVALERLVKERLAQVAERRQAAVPHIVGSDQGKCRASGSGTAQVKQEPRSGSEEAEKQDDEVHVLRAKPAVGLPVSPTCASPVVAATTPLDPARRAEEGADATAEEAIAPEQRRDNSAQRALLPQASAFGDLPYAQQCLLVWSAAGLLERHIHRRQMEDARRERLLARCGRMATRRMAARVAAVIQGGIADGNACDNAEDAAAQLAGELRGGDEDRDSGASGEDSDAPEERTRSGTLGRTSGTSRKADVEEHIDRLEHLSDQSASSRSPSAVSSSASSEERFHKVMRPLPRRAYDYWAAYRRAGDSG</sequence>
<feature type="region of interest" description="Disordered" evidence="1">
    <location>
        <begin position="2222"/>
        <end position="2323"/>
    </location>
</feature>
<feature type="compositionally biased region" description="Basic and acidic residues" evidence="1">
    <location>
        <begin position="2406"/>
        <end position="2419"/>
    </location>
</feature>
<feature type="compositionally biased region" description="Polar residues" evidence="1">
    <location>
        <begin position="2434"/>
        <end position="2449"/>
    </location>
</feature>
<name>A0A504X0S6_LEIDO</name>
<protein>
    <submittedName>
        <fullName evidence="2">Cornifin (SPRR) family protein</fullName>
    </submittedName>
</protein>
<reference evidence="3" key="1">
    <citation type="submission" date="2019-02" db="EMBL/GenBank/DDBJ databases">
        <title>FDA dAtabase for Regulatory Grade micrObial Sequences (FDA-ARGOS): Supporting development and validation of Infectious Disease Dx tests.</title>
        <authorList>
            <person name="Duncan R."/>
            <person name="Fisher C."/>
            <person name="Tallon L."/>
            <person name="Sadzewicz L."/>
            <person name="Sengamalay N."/>
            <person name="Ott S."/>
            <person name="Godinez A."/>
            <person name="Nagaraj S."/>
            <person name="Vavikolanu K."/>
            <person name="Nadendla S."/>
            <person name="Aluvathingal J."/>
            <person name="Sichtig H."/>
        </authorList>
    </citation>
    <scope>NUCLEOTIDE SEQUENCE [LARGE SCALE GENOMIC DNA]</scope>
    <source>
        <strain evidence="3">FDAARGOS_361</strain>
    </source>
</reference>
<gene>
    <name evidence="2" type="ORF">CGC21_32380</name>
</gene>